<dbReference type="GO" id="GO:0016740">
    <property type="term" value="F:transferase activity"/>
    <property type="evidence" value="ECO:0007669"/>
    <property type="project" value="UniProtKB-KW"/>
</dbReference>
<evidence type="ECO:0000259" key="1">
    <source>
        <dbReference type="Pfam" id="PF04230"/>
    </source>
</evidence>
<accession>A0ABS6Y4R2</accession>
<evidence type="ECO:0000313" key="3">
    <source>
        <dbReference type="Proteomes" id="UP000812077"/>
    </source>
</evidence>
<feature type="domain" description="Polysaccharide pyruvyl transferase" evidence="1">
    <location>
        <begin position="76"/>
        <end position="236"/>
    </location>
</feature>
<sequence>MLKQSILQIYFSFIYYIPHFLRELLLYVGKRRTIILNSFLDYKFGIFHHCNWGDDINKLFIADGIGIDVILYQNSILSKLKHKENYMCIGSMLHDCNSQTIVWGSGFLSDDDNFRLKEKPKKVLAVRGKLSRQFLLEQGVECPEVYGDPALLLPLFYKKQNLKKRYKLGIVAHIYDEGNPFVQTLRRNKDVIIISLQSYDNWLHVIDKICECELILSSSLHGIIVSDAYGIPNAWVEFSDKVVGNGFKFRDYFSSVSKSVSEPIRITTPIDINNLDSYKETWESPTCDLSELIEACPFPL</sequence>
<protein>
    <submittedName>
        <fullName evidence="2">Polysaccharide pyruvyl transferase family protein</fullName>
    </submittedName>
</protein>
<dbReference type="Pfam" id="PF04230">
    <property type="entry name" value="PS_pyruv_trans"/>
    <property type="match status" value="1"/>
</dbReference>
<dbReference type="EMBL" id="JAHXCP010000005">
    <property type="protein sequence ID" value="MBW4754483.1"/>
    <property type="molecule type" value="Genomic_DNA"/>
</dbReference>
<keyword evidence="2" id="KW-0808">Transferase</keyword>
<dbReference type="InterPro" id="IPR007345">
    <property type="entry name" value="Polysacch_pyruvyl_Trfase"/>
</dbReference>
<keyword evidence="3" id="KW-1185">Reference proteome</keyword>
<gene>
    <name evidence="2" type="ORF">KZO77_05420</name>
</gene>
<name>A0ABS6Y4R2_9BACT</name>
<organism evidence="2 3">
    <name type="scientific">Prevotella melaninogenica</name>
    <dbReference type="NCBI Taxonomy" id="28132"/>
    <lineage>
        <taxon>Bacteria</taxon>
        <taxon>Pseudomonadati</taxon>
        <taxon>Bacteroidota</taxon>
        <taxon>Bacteroidia</taxon>
        <taxon>Bacteroidales</taxon>
        <taxon>Prevotellaceae</taxon>
        <taxon>Prevotella</taxon>
    </lineage>
</organism>
<reference evidence="2 3" key="1">
    <citation type="submission" date="2021-07" db="EMBL/GenBank/DDBJ databases">
        <title>Genomic diversity and antimicrobial resistance of Prevotella spp. isolated from chronic lung disease airways.</title>
        <authorList>
            <person name="Webb K.A."/>
            <person name="Olagoke O.S."/>
            <person name="Baird T."/>
            <person name="Neill J."/>
            <person name="Pham A."/>
            <person name="Wells T.J."/>
            <person name="Ramsay K.A."/>
            <person name="Bell S.C."/>
            <person name="Sarovich D.S."/>
            <person name="Price E.P."/>
        </authorList>
    </citation>
    <scope>NUCLEOTIDE SEQUENCE [LARGE SCALE GENOMIC DNA]</scope>
    <source>
        <strain evidence="2 3">SCHI0027.S.6</strain>
    </source>
</reference>
<comment type="caution">
    <text evidence="2">The sequence shown here is derived from an EMBL/GenBank/DDBJ whole genome shotgun (WGS) entry which is preliminary data.</text>
</comment>
<dbReference type="Proteomes" id="UP000812077">
    <property type="component" value="Unassembled WGS sequence"/>
</dbReference>
<evidence type="ECO:0000313" key="2">
    <source>
        <dbReference type="EMBL" id="MBW4754483.1"/>
    </source>
</evidence>
<proteinExistence type="predicted"/>